<dbReference type="PANTHER" id="PTHR45138">
    <property type="entry name" value="REGULATORY COMPONENTS OF SENSORY TRANSDUCTION SYSTEM"/>
    <property type="match status" value="1"/>
</dbReference>
<name>A0ABZ0Y4T5_9BURK</name>
<evidence type="ECO:0000256" key="1">
    <source>
        <dbReference type="ARBA" id="ARBA00012528"/>
    </source>
</evidence>
<keyword evidence="3" id="KW-0812">Transmembrane</keyword>
<accession>A0ABZ0Y4T5</accession>
<evidence type="ECO:0000313" key="5">
    <source>
        <dbReference type="EMBL" id="WQH07063.1"/>
    </source>
</evidence>
<dbReference type="GeneID" id="43162872"/>
<keyword evidence="3" id="KW-1133">Transmembrane helix</keyword>
<feature type="transmembrane region" description="Helical" evidence="3">
    <location>
        <begin position="154"/>
        <end position="177"/>
    </location>
</feature>
<dbReference type="Pfam" id="PF00990">
    <property type="entry name" value="GGDEF"/>
    <property type="match status" value="1"/>
</dbReference>
<dbReference type="EMBL" id="CP140152">
    <property type="protein sequence ID" value="WQH07063.1"/>
    <property type="molecule type" value="Genomic_DNA"/>
</dbReference>
<dbReference type="Proteomes" id="UP001326110">
    <property type="component" value="Chromosome"/>
</dbReference>
<dbReference type="PROSITE" id="PS50887">
    <property type="entry name" value="GGDEF"/>
    <property type="match status" value="1"/>
</dbReference>
<keyword evidence="6" id="KW-1185">Reference proteome</keyword>
<dbReference type="InterPro" id="IPR043128">
    <property type="entry name" value="Rev_trsase/Diguanyl_cyclase"/>
</dbReference>
<dbReference type="NCBIfam" id="TIGR00254">
    <property type="entry name" value="GGDEF"/>
    <property type="match status" value="1"/>
</dbReference>
<organism evidence="5 6">
    <name type="scientific">Duganella zoogloeoides</name>
    <dbReference type="NCBI Taxonomy" id="75659"/>
    <lineage>
        <taxon>Bacteria</taxon>
        <taxon>Pseudomonadati</taxon>
        <taxon>Pseudomonadota</taxon>
        <taxon>Betaproteobacteria</taxon>
        <taxon>Burkholderiales</taxon>
        <taxon>Oxalobacteraceae</taxon>
        <taxon>Telluria group</taxon>
        <taxon>Duganella</taxon>
    </lineage>
</organism>
<feature type="transmembrane region" description="Helical" evidence="3">
    <location>
        <begin position="107"/>
        <end position="125"/>
    </location>
</feature>
<dbReference type="SMART" id="SM00267">
    <property type="entry name" value="GGDEF"/>
    <property type="match status" value="1"/>
</dbReference>
<dbReference type="PANTHER" id="PTHR45138:SF9">
    <property type="entry name" value="DIGUANYLATE CYCLASE DGCM-RELATED"/>
    <property type="match status" value="1"/>
</dbReference>
<dbReference type="Gene3D" id="3.30.70.270">
    <property type="match status" value="1"/>
</dbReference>
<proteinExistence type="predicted"/>
<comment type="catalytic activity">
    <reaction evidence="2">
        <text>2 GTP = 3',3'-c-di-GMP + 2 diphosphate</text>
        <dbReference type="Rhea" id="RHEA:24898"/>
        <dbReference type="ChEBI" id="CHEBI:33019"/>
        <dbReference type="ChEBI" id="CHEBI:37565"/>
        <dbReference type="ChEBI" id="CHEBI:58805"/>
        <dbReference type="EC" id="2.7.7.65"/>
    </reaction>
</comment>
<feature type="transmembrane region" description="Helical" evidence="3">
    <location>
        <begin position="77"/>
        <end position="95"/>
    </location>
</feature>
<evidence type="ECO:0000313" key="6">
    <source>
        <dbReference type="Proteomes" id="UP001326110"/>
    </source>
</evidence>
<dbReference type="InterPro" id="IPR000160">
    <property type="entry name" value="GGDEF_dom"/>
</dbReference>
<feature type="domain" description="GGDEF" evidence="4">
    <location>
        <begin position="222"/>
        <end position="346"/>
    </location>
</feature>
<dbReference type="RefSeq" id="WP_019921077.1">
    <property type="nucleotide sequence ID" value="NZ_CP140152.1"/>
</dbReference>
<feature type="transmembrane region" description="Helical" evidence="3">
    <location>
        <begin position="53"/>
        <end position="70"/>
    </location>
</feature>
<dbReference type="GO" id="GO:0052621">
    <property type="term" value="F:diguanylate cyclase activity"/>
    <property type="evidence" value="ECO:0007669"/>
    <property type="project" value="UniProtKB-EC"/>
</dbReference>
<keyword evidence="5" id="KW-0808">Transferase</keyword>
<evidence type="ECO:0000256" key="3">
    <source>
        <dbReference type="SAM" id="Phobius"/>
    </source>
</evidence>
<dbReference type="CDD" id="cd01949">
    <property type="entry name" value="GGDEF"/>
    <property type="match status" value="1"/>
</dbReference>
<dbReference type="InterPro" id="IPR050469">
    <property type="entry name" value="Diguanylate_Cyclase"/>
</dbReference>
<gene>
    <name evidence="5" type="ORF">SR858_12240</name>
</gene>
<dbReference type="SUPFAM" id="SSF55073">
    <property type="entry name" value="Nucleotide cyclase"/>
    <property type="match status" value="1"/>
</dbReference>
<feature type="transmembrane region" description="Helical" evidence="3">
    <location>
        <begin position="27"/>
        <end position="47"/>
    </location>
</feature>
<dbReference type="EC" id="2.7.7.65" evidence="1"/>
<dbReference type="InterPro" id="IPR029787">
    <property type="entry name" value="Nucleotide_cyclase"/>
</dbReference>
<evidence type="ECO:0000259" key="4">
    <source>
        <dbReference type="PROSITE" id="PS50887"/>
    </source>
</evidence>
<reference evidence="5 6" key="1">
    <citation type="submission" date="2023-11" db="EMBL/GenBank/DDBJ databases">
        <title>MicrobeMod: A computational toolkit for identifying prokaryotic methylation and restriction-modification with nanopore sequencing.</title>
        <authorList>
            <person name="Crits-Christoph A."/>
            <person name="Kang S.C."/>
            <person name="Lee H."/>
            <person name="Ostrov N."/>
        </authorList>
    </citation>
    <scope>NUCLEOTIDE SEQUENCE [LARGE SCALE GENOMIC DNA]</scope>
    <source>
        <strain evidence="5 6">ATCC 25935</strain>
    </source>
</reference>
<keyword evidence="5" id="KW-0548">Nucleotidyltransferase</keyword>
<keyword evidence="3" id="KW-0472">Membrane</keyword>
<protein>
    <recommendedName>
        <fullName evidence="1">diguanylate cyclase</fullName>
        <ecNumber evidence="1">2.7.7.65</ecNumber>
    </recommendedName>
</protein>
<evidence type="ECO:0000256" key="2">
    <source>
        <dbReference type="ARBA" id="ARBA00034247"/>
    </source>
</evidence>
<sequence>MRKLLAYSYSIGDPGHRQQFFAEVHHIVALTQAFGLLAWLVTVTLVLDAYGSARAPVLWGLPVMVITLAMTLRARALTPLLVSGALGALATAWAYRWFLNYSDHPGLWVLPLGIAISLAAAPVFCSLLNYLATACGCWLILAVGHFPAQPGHVNFYLGLVAVIGTLCIGAYLNVYFLTLRVNNYRVREELTALAFKDSVTGLNNRRKFTLDARAAQARTDATPLQFLMIDIDDFKVINDTLGHDAGDEVLQRTAEVIGRLSDGHLCGRLGGEEFGVVLAGSAEAARQFAALLLAEVQTACQPPRTVSIGIAELCKKSDLALSYRDADQALYAAKRAGKNRYAEAAPRLAIESTISG</sequence>